<sequence length="750" mass="83081">MEEETSINFKALRARFQEEARLAESKANRPAVAGKPKYLPPPGGHCSSVISSIHMAAGSEHGDEPTYADLTSRPASAPGELPSEKPHTDDQASLQGREKTSECTLSSPDITISPTSAEGHTDADCRLFSSLEKAKKKFSCRQMISLKPKNSSPGKASPPKSTLSTDLPTPPPFPVPLNLPNFIYISARPFSKGITTFKSPLEKHFGKDKSNRPFVRIGDPRPPSPQKKPLPENWTLGPAPPKPCRPPRVDLSSYKSNTSRDVSLDLAALHQHDSESTTSVPILDIPEIPDFESSEIEAAEESVDIAVIDLDTLDLPVPKAPGPSASGECSDLTQSSEHQDLDLGHEVVNPPASFPEPINLSEFPEPVEQWSQNEESIREPPSCTEEAADSSSIPEDQGEHGSNFEFGIYQQEMYETTCDNVYEDVENVSKVLPHQNSRKWKGLKNPYADSNNVKEESGCSSRQRNPRNIGESGYLSHSQINSKECQSPKEQKKREKQRLEKEKKEQKEREKKENEMKKKFKVTGLEEPMYHAKVTVASKVRKRDLPVKSGDTVSIIRTTNCPKGKWLARDADHKYGYISVMNVELNIKEMLELGKKAQAAGRGGNMEADTISIGSSSHPVLTSSCEFTDDSEEWACEDETLSPVNDSPSFPHQSSRVPEMSSLHDGTQQQHTLSDANLEDLHTQTRHEALQKLAIFFQHNKEPEENGVATATSLETPNLCDVEELPVPEQEMDFTELEFLPPPPLYADFF</sequence>
<name>A0AAV2JQN9_KNICA</name>
<dbReference type="PANTHER" id="PTHR16830:SF20">
    <property type="entry name" value="SI:CH211-188C16.1-RELATED"/>
    <property type="match status" value="1"/>
</dbReference>
<reference evidence="4 5" key="1">
    <citation type="submission" date="2024-04" db="EMBL/GenBank/DDBJ databases">
        <authorList>
            <person name="Waldvogel A.-M."/>
            <person name="Schoenle A."/>
        </authorList>
    </citation>
    <scope>NUCLEOTIDE SEQUENCE [LARGE SCALE GENOMIC DNA]</scope>
</reference>
<evidence type="ECO:0000259" key="3">
    <source>
        <dbReference type="Pfam" id="PF14603"/>
    </source>
</evidence>
<feature type="compositionally biased region" description="Polar residues" evidence="2">
    <location>
        <begin position="102"/>
        <end position="118"/>
    </location>
</feature>
<keyword evidence="5" id="KW-1185">Reference proteome</keyword>
<dbReference type="FunFam" id="2.30.30.40:FF:000307">
    <property type="entry name" value="Predicted protein"/>
    <property type="match status" value="1"/>
</dbReference>
<feature type="region of interest" description="Disordered" evidence="2">
    <location>
        <begin position="430"/>
        <end position="517"/>
    </location>
</feature>
<feature type="compositionally biased region" description="Basic and acidic residues" evidence="2">
    <location>
        <begin position="201"/>
        <end position="211"/>
    </location>
</feature>
<dbReference type="Proteomes" id="UP001497482">
    <property type="component" value="Chromosome 14"/>
</dbReference>
<dbReference type="InterPro" id="IPR043443">
    <property type="entry name" value="FYB1/2-like"/>
</dbReference>
<evidence type="ECO:0000313" key="5">
    <source>
        <dbReference type="Proteomes" id="UP001497482"/>
    </source>
</evidence>
<feature type="compositionally biased region" description="Polar residues" evidence="2">
    <location>
        <begin position="475"/>
        <end position="485"/>
    </location>
</feature>
<feature type="region of interest" description="Disordered" evidence="2">
    <location>
        <begin position="22"/>
        <end position="121"/>
    </location>
</feature>
<evidence type="ECO:0000256" key="1">
    <source>
        <dbReference type="ARBA" id="ARBA00022553"/>
    </source>
</evidence>
<feature type="region of interest" description="Disordered" evidence="2">
    <location>
        <begin position="142"/>
        <end position="170"/>
    </location>
</feature>
<feature type="domain" description="Helically-extended SH3" evidence="3">
    <location>
        <begin position="517"/>
        <end position="583"/>
    </location>
</feature>
<evidence type="ECO:0000313" key="4">
    <source>
        <dbReference type="EMBL" id="CAL1580021.1"/>
    </source>
</evidence>
<dbReference type="Gene3D" id="2.30.30.40">
    <property type="entry name" value="SH3 Domains"/>
    <property type="match status" value="1"/>
</dbReference>
<dbReference type="PANTHER" id="PTHR16830">
    <property type="entry name" value="SH2 CONTAINING ADAPTOR PRAM-1 RELATED"/>
    <property type="match status" value="1"/>
</dbReference>
<dbReference type="AlphaFoldDB" id="A0AAV2JQN9"/>
<dbReference type="InterPro" id="IPR029294">
    <property type="entry name" value="hSH3"/>
</dbReference>
<dbReference type="GO" id="GO:0050852">
    <property type="term" value="P:T cell receptor signaling pathway"/>
    <property type="evidence" value="ECO:0007669"/>
    <property type="project" value="TreeGrafter"/>
</dbReference>
<feature type="compositionally biased region" description="Polar residues" evidence="2">
    <location>
        <begin position="642"/>
        <end position="656"/>
    </location>
</feature>
<feature type="region of interest" description="Disordered" evidence="2">
    <location>
        <begin position="201"/>
        <end position="255"/>
    </location>
</feature>
<feature type="region of interest" description="Disordered" evidence="2">
    <location>
        <begin position="636"/>
        <end position="671"/>
    </location>
</feature>
<organism evidence="4 5">
    <name type="scientific">Knipowitschia caucasica</name>
    <name type="common">Caucasian dwarf goby</name>
    <name type="synonym">Pomatoschistus caucasicus</name>
    <dbReference type="NCBI Taxonomy" id="637954"/>
    <lineage>
        <taxon>Eukaryota</taxon>
        <taxon>Metazoa</taxon>
        <taxon>Chordata</taxon>
        <taxon>Craniata</taxon>
        <taxon>Vertebrata</taxon>
        <taxon>Euteleostomi</taxon>
        <taxon>Actinopterygii</taxon>
        <taxon>Neopterygii</taxon>
        <taxon>Teleostei</taxon>
        <taxon>Neoteleostei</taxon>
        <taxon>Acanthomorphata</taxon>
        <taxon>Gobiaria</taxon>
        <taxon>Gobiiformes</taxon>
        <taxon>Gobioidei</taxon>
        <taxon>Gobiidae</taxon>
        <taxon>Gobiinae</taxon>
        <taxon>Knipowitschia</taxon>
    </lineage>
</organism>
<feature type="compositionally biased region" description="Low complexity" evidence="2">
    <location>
        <begin position="157"/>
        <end position="167"/>
    </location>
</feature>
<keyword evidence="1" id="KW-0597">Phosphoprotein</keyword>
<feature type="compositionally biased region" description="Basic and acidic residues" evidence="2">
    <location>
        <begin position="82"/>
        <end position="101"/>
    </location>
</feature>
<dbReference type="GO" id="GO:0005886">
    <property type="term" value="C:plasma membrane"/>
    <property type="evidence" value="ECO:0007669"/>
    <property type="project" value="InterPro"/>
</dbReference>
<dbReference type="InterPro" id="IPR036028">
    <property type="entry name" value="SH3-like_dom_sf"/>
</dbReference>
<dbReference type="EMBL" id="OZ035836">
    <property type="protein sequence ID" value="CAL1580021.1"/>
    <property type="molecule type" value="Genomic_DNA"/>
</dbReference>
<dbReference type="SUPFAM" id="SSF50044">
    <property type="entry name" value="SH3-domain"/>
    <property type="match status" value="1"/>
</dbReference>
<dbReference type="Pfam" id="PF14603">
    <property type="entry name" value="hSH3"/>
    <property type="match status" value="1"/>
</dbReference>
<dbReference type="GO" id="GO:0007229">
    <property type="term" value="P:integrin-mediated signaling pathway"/>
    <property type="evidence" value="ECO:0007669"/>
    <property type="project" value="InterPro"/>
</dbReference>
<dbReference type="GO" id="GO:0072659">
    <property type="term" value="P:protein localization to plasma membrane"/>
    <property type="evidence" value="ECO:0007669"/>
    <property type="project" value="TreeGrafter"/>
</dbReference>
<feature type="compositionally biased region" description="Basic and acidic residues" evidence="2">
    <location>
        <begin position="486"/>
        <end position="517"/>
    </location>
</feature>
<feature type="region of interest" description="Disordered" evidence="2">
    <location>
        <begin position="316"/>
        <end position="405"/>
    </location>
</feature>
<protein>
    <recommendedName>
        <fullName evidence="3">Helically-extended SH3 domain-containing protein</fullName>
    </recommendedName>
</protein>
<gene>
    <name evidence="4" type="ORF">KC01_LOCUS10951</name>
</gene>
<evidence type="ECO:0000256" key="2">
    <source>
        <dbReference type="SAM" id="MobiDB-lite"/>
    </source>
</evidence>
<proteinExistence type="predicted"/>
<accession>A0AAV2JQN9</accession>